<proteinExistence type="predicted"/>
<dbReference type="EMBL" id="JACMSC010000003">
    <property type="protein sequence ID" value="KAG6527940.1"/>
    <property type="molecule type" value="Genomic_DNA"/>
</dbReference>
<gene>
    <name evidence="2" type="ORF">ZIOFF_010075</name>
</gene>
<dbReference type="InterPro" id="IPR006873">
    <property type="entry name" value="DUF620"/>
</dbReference>
<dbReference type="PANTHER" id="PTHR31300:SF2">
    <property type="entry name" value="LIPASE-LIKE PROTEIN"/>
    <property type="match status" value="1"/>
</dbReference>
<dbReference type="Proteomes" id="UP000734854">
    <property type="component" value="Unassembled WGS sequence"/>
</dbReference>
<accession>A0A8J5HNN7</accession>
<organism evidence="2 3">
    <name type="scientific">Zingiber officinale</name>
    <name type="common">Ginger</name>
    <name type="synonym">Amomum zingiber</name>
    <dbReference type="NCBI Taxonomy" id="94328"/>
    <lineage>
        <taxon>Eukaryota</taxon>
        <taxon>Viridiplantae</taxon>
        <taxon>Streptophyta</taxon>
        <taxon>Embryophyta</taxon>
        <taxon>Tracheophyta</taxon>
        <taxon>Spermatophyta</taxon>
        <taxon>Magnoliopsida</taxon>
        <taxon>Liliopsida</taxon>
        <taxon>Zingiberales</taxon>
        <taxon>Zingiberaceae</taxon>
        <taxon>Zingiber</taxon>
    </lineage>
</organism>
<reference evidence="2 3" key="1">
    <citation type="submission" date="2020-08" db="EMBL/GenBank/DDBJ databases">
        <title>Plant Genome Project.</title>
        <authorList>
            <person name="Zhang R.-G."/>
        </authorList>
    </citation>
    <scope>NUCLEOTIDE SEQUENCE [LARGE SCALE GENOMIC DNA]</scope>
    <source>
        <tissue evidence="2">Rhizome</tissue>
    </source>
</reference>
<feature type="region of interest" description="Disordered" evidence="1">
    <location>
        <begin position="49"/>
        <end position="71"/>
    </location>
</feature>
<dbReference type="PANTHER" id="PTHR31300">
    <property type="entry name" value="LIPASE"/>
    <property type="match status" value="1"/>
</dbReference>
<keyword evidence="3" id="KW-1185">Reference proteome</keyword>
<sequence>MHAHHAHCARCTHHVCCARHLSRDEHRATIRRQLEKKSGWPTVKVTPLAASMTGETQVAGEGDGGDADNPRAPSGAFFCRRAPSGAFSRKRAPSGAFSRKQAPSGAFSLTGLRRRKAVRRMEKKQGFFSVLREEVARGLSPSQSRGRLRSESPRRRTLPVAELFLFSRRWKRHGIAGELVVARSWSLTPLMEGPKHAAGEDTKKEHGWGQWVKDQLSRASSASPSASSFRRSDLRMRLGIMAAPLTPIHACSIDPLPHLSIKDTPIIRISSFSDLLHLLTRFVLVETSSAQYILQQYIAASGGFKLLSSIRNTYSMGKVRMVATEFETATRITKNRNPTRDAESSGFVLWCISQLPLGRLRKCLI</sequence>
<comment type="caution">
    <text evidence="2">The sequence shown here is derived from an EMBL/GenBank/DDBJ whole genome shotgun (WGS) entry which is preliminary data.</text>
</comment>
<evidence type="ECO:0000313" key="3">
    <source>
        <dbReference type="Proteomes" id="UP000734854"/>
    </source>
</evidence>
<evidence type="ECO:0000313" key="2">
    <source>
        <dbReference type="EMBL" id="KAG6527940.1"/>
    </source>
</evidence>
<dbReference type="AlphaFoldDB" id="A0A8J5HNN7"/>
<name>A0A8J5HNN7_ZINOF</name>
<evidence type="ECO:0000256" key="1">
    <source>
        <dbReference type="SAM" id="MobiDB-lite"/>
    </source>
</evidence>
<protein>
    <submittedName>
        <fullName evidence="2">Uncharacterized protein</fullName>
    </submittedName>
</protein>